<evidence type="ECO:0000313" key="5">
    <source>
        <dbReference type="Proteomes" id="UP000629025"/>
    </source>
</evidence>
<comment type="caution">
    <text evidence="4">The sequence shown here is derived from an EMBL/GenBank/DDBJ whole genome shotgun (WGS) entry which is preliminary data.</text>
</comment>
<gene>
    <name evidence="4" type="ORF">GCM10011352_22860</name>
</gene>
<accession>A0ABQ1KD34</accession>
<dbReference type="Gene3D" id="1.10.1660.10">
    <property type="match status" value="1"/>
</dbReference>
<proteinExistence type="predicted"/>
<sequence>MEFIQIIKDAQSLGITLSELKELKRGKNELDWVAVSQLLAEKRSQVLRDIGTLKQHLARIERYQTIISDCADRGSSNCR</sequence>
<dbReference type="PROSITE" id="PS50937">
    <property type="entry name" value="HTH_MERR_2"/>
    <property type="match status" value="1"/>
</dbReference>
<dbReference type="InterPro" id="IPR000551">
    <property type="entry name" value="MerR-type_HTH_dom"/>
</dbReference>
<dbReference type="EMBL" id="BMIJ01000004">
    <property type="protein sequence ID" value="GGB96185.1"/>
    <property type="molecule type" value="Genomic_DNA"/>
</dbReference>
<dbReference type="InterPro" id="IPR009061">
    <property type="entry name" value="DNA-bd_dom_put_sf"/>
</dbReference>
<dbReference type="InterPro" id="IPR015358">
    <property type="entry name" value="Tscrpt_reg_MerR_DNA-bd"/>
</dbReference>
<organism evidence="4 5">
    <name type="scientific">Marinobacterium zhoushanense</name>
    <dbReference type="NCBI Taxonomy" id="1679163"/>
    <lineage>
        <taxon>Bacteria</taxon>
        <taxon>Pseudomonadati</taxon>
        <taxon>Pseudomonadota</taxon>
        <taxon>Gammaproteobacteria</taxon>
        <taxon>Oceanospirillales</taxon>
        <taxon>Oceanospirillaceae</taxon>
        <taxon>Marinobacterium</taxon>
    </lineage>
</organism>
<name>A0ABQ1KD34_9GAMM</name>
<feature type="domain" description="HTH merR-type" evidence="3">
    <location>
        <begin position="1"/>
        <end position="26"/>
    </location>
</feature>
<evidence type="ECO:0000259" key="3">
    <source>
        <dbReference type="PROSITE" id="PS50937"/>
    </source>
</evidence>
<evidence type="ECO:0000313" key="4">
    <source>
        <dbReference type="EMBL" id="GGB96185.1"/>
    </source>
</evidence>
<dbReference type="SUPFAM" id="SSF46955">
    <property type="entry name" value="Putative DNA-binding domain"/>
    <property type="match status" value="1"/>
</dbReference>
<evidence type="ECO:0000256" key="2">
    <source>
        <dbReference type="ARBA" id="ARBA00023163"/>
    </source>
</evidence>
<keyword evidence="1" id="KW-0805">Transcription regulation</keyword>
<dbReference type="Proteomes" id="UP000629025">
    <property type="component" value="Unassembled WGS sequence"/>
</dbReference>
<evidence type="ECO:0000256" key="1">
    <source>
        <dbReference type="ARBA" id="ARBA00023015"/>
    </source>
</evidence>
<keyword evidence="2" id="KW-0804">Transcription</keyword>
<keyword evidence="5" id="KW-1185">Reference proteome</keyword>
<protein>
    <recommendedName>
        <fullName evidence="3">HTH merR-type domain-containing protein</fullName>
    </recommendedName>
</protein>
<reference evidence="5" key="1">
    <citation type="journal article" date="2019" name="Int. J. Syst. Evol. Microbiol.">
        <title>The Global Catalogue of Microorganisms (GCM) 10K type strain sequencing project: providing services to taxonomists for standard genome sequencing and annotation.</title>
        <authorList>
            <consortium name="The Broad Institute Genomics Platform"/>
            <consortium name="The Broad Institute Genome Sequencing Center for Infectious Disease"/>
            <person name="Wu L."/>
            <person name="Ma J."/>
        </authorList>
    </citation>
    <scope>NUCLEOTIDE SEQUENCE [LARGE SCALE GENOMIC DNA]</scope>
    <source>
        <strain evidence="5">CGMCC 1.15341</strain>
    </source>
</reference>
<dbReference type="Pfam" id="PF09278">
    <property type="entry name" value="MerR-DNA-bind"/>
    <property type="match status" value="1"/>
</dbReference>